<evidence type="ECO:0000256" key="5">
    <source>
        <dbReference type="ARBA" id="ARBA00022630"/>
    </source>
</evidence>
<dbReference type="SUPFAM" id="SSF52343">
    <property type="entry name" value="Ferredoxin reductase-like, C-terminal NADP-linked domain"/>
    <property type="match status" value="1"/>
</dbReference>
<evidence type="ECO:0000256" key="1">
    <source>
        <dbReference type="ARBA" id="ARBA00001974"/>
    </source>
</evidence>
<keyword evidence="8 13" id="KW-0274">FAD</keyword>
<keyword evidence="18" id="KW-1185">Reference proteome</keyword>
<dbReference type="Proteomes" id="UP001148614">
    <property type="component" value="Unassembled WGS sequence"/>
</dbReference>
<dbReference type="SMART" id="SM01117">
    <property type="entry name" value="Cyt-b5"/>
    <property type="match status" value="1"/>
</dbReference>
<feature type="binding site" evidence="13">
    <location>
        <position position="273"/>
    </location>
    <ligand>
        <name>FAD</name>
        <dbReference type="ChEBI" id="CHEBI:57692"/>
    </ligand>
</feature>
<dbReference type="InterPro" id="IPR039261">
    <property type="entry name" value="FNR_nucleotide-bd"/>
</dbReference>
<dbReference type="AlphaFoldDB" id="A0A9W8TPY9"/>
<feature type="transmembrane region" description="Helical" evidence="14">
    <location>
        <begin position="164"/>
        <end position="185"/>
    </location>
</feature>
<dbReference type="Gene3D" id="3.40.50.80">
    <property type="entry name" value="Nucleotide-binding domain of ferredoxin-NADP reductase (FNR) module"/>
    <property type="match status" value="1"/>
</dbReference>
<evidence type="ECO:0000256" key="3">
    <source>
        <dbReference type="ARBA" id="ARBA00006105"/>
    </source>
</evidence>
<feature type="domain" description="FAD-binding FR-type" evidence="16">
    <location>
        <begin position="202"/>
        <end position="308"/>
    </location>
</feature>
<dbReference type="Pfam" id="PF00173">
    <property type="entry name" value="Cyt-b5"/>
    <property type="match status" value="1"/>
</dbReference>
<accession>A0A9W8TPY9</accession>
<dbReference type="GO" id="GO:0005741">
    <property type="term" value="C:mitochondrial outer membrane"/>
    <property type="evidence" value="ECO:0007669"/>
    <property type="project" value="UniProtKB-SubCell"/>
</dbReference>
<feature type="binding site" evidence="13">
    <location>
        <position position="258"/>
    </location>
    <ligand>
        <name>FAD</name>
        <dbReference type="ChEBI" id="CHEBI:57692"/>
    </ligand>
</feature>
<dbReference type="GO" id="GO:0016491">
    <property type="term" value="F:oxidoreductase activity"/>
    <property type="evidence" value="ECO:0007669"/>
    <property type="project" value="UniProtKB-KW"/>
</dbReference>
<dbReference type="PROSITE" id="PS50255">
    <property type="entry name" value="CYTOCHROME_B5_2"/>
    <property type="match status" value="1"/>
</dbReference>
<evidence type="ECO:0000256" key="13">
    <source>
        <dbReference type="PIRSR" id="PIRSR601834-1"/>
    </source>
</evidence>
<dbReference type="SUPFAM" id="SSF55856">
    <property type="entry name" value="Cytochrome b5-like heme/steroid binding domain"/>
    <property type="match status" value="1"/>
</dbReference>
<evidence type="ECO:0000313" key="18">
    <source>
        <dbReference type="Proteomes" id="UP001148614"/>
    </source>
</evidence>
<evidence type="ECO:0000256" key="7">
    <source>
        <dbReference type="ARBA" id="ARBA00022723"/>
    </source>
</evidence>
<dbReference type="PRINTS" id="PR00406">
    <property type="entry name" value="CYTB5RDTASE"/>
</dbReference>
<evidence type="ECO:0000259" key="16">
    <source>
        <dbReference type="PROSITE" id="PS51384"/>
    </source>
</evidence>
<dbReference type="PANTHER" id="PTHR19370:SF178">
    <property type="entry name" value="CYTOCHROME-B5 REDUCTASE"/>
    <property type="match status" value="1"/>
</dbReference>
<dbReference type="VEuPathDB" id="FungiDB:F4678DRAFT_432483"/>
<dbReference type="PRINTS" id="PR00363">
    <property type="entry name" value="CYTOCHROMEB5"/>
</dbReference>
<dbReference type="EMBL" id="JANPWZ010000321">
    <property type="protein sequence ID" value="KAJ3577719.1"/>
    <property type="molecule type" value="Genomic_DNA"/>
</dbReference>
<comment type="caution">
    <text evidence="17">The sequence shown here is derived from an EMBL/GenBank/DDBJ whole genome shotgun (WGS) entry which is preliminary data.</text>
</comment>
<evidence type="ECO:0008006" key="19">
    <source>
        <dbReference type="Google" id="ProtNLM"/>
    </source>
</evidence>
<dbReference type="FunFam" id="3.10.120.10:FF:000002">
    <property type="entry name" value="Cytochrome b5 type B"/>
    <property type="match status" value="1"/>
</dbReference>
<evidence type="ECO:0000313" key="17">
    <source>
        <dbReference type="EMBL" id="KAJ3577719.1"/>
    </source>
</evidence>
<keyword evidence="5 13" id="KW-0285">Flavoprotein</keyword>
<dbReference type="InterPro" id="IPR001834">
    <property type="entry name" value="CBR-like"/>
</dbReference>
<evidence type="ECO:0000256" key="10">
    <source>
        <dbReference type="ARBA" id="ARBA00023004"/>
    </source>
</evidence>
<dbReference type="PROSITE" id="PS51384">
    <property type="entry name" value="FAD_FR"/>
    <property type="match status" value="1"/>
</dbReference>
<dbReference type="FunFam" id="3.40.50.80:FF:000009">
    <property type="entry name" value="NADH-cytochrome b5 reductase"/>
    <property type="match status" value="1"/>
</dbReference>
<keyword evidence="10" id="KW-0408">Iron</keyword>
<dbReference type="InterPro" id="IPR001199">
    <property type="entry name" value="Cyt_B5-like_heme/steroid-bd"/>
</dbReference>
<evidence type="ECO:0000259" key="15">
    <source>
        <dbReference type="PROSITE" id="PS50255"/>
    </source>
</evidence>
<evidence type="ECO:0000256" key="12">
    <source>
        <dbReference type="ARBA" id="ARBA00023136"/>
    </source>
</evidence>
<dbReference type="PANTHER" id="PTHR19370">
    <property type="entry name" value="NADH-CYTOCHROME B5 REDUCTASE"/>
    <property type="match status" value="1"/>
</dbReference>
<sequence>MKEYTLREVAQHKQQGDLWMVIQGKVLDVTTYARDHPGGLDLILETAGTDATEAFNDAGHSEEAFEIMEPMVIGTLRGATVQAKPQPKAPKVPTPIKKSGNQKRTISVSSGGALVAVIVLGGVLGTTSAPGGIAKSLTSFDLKNSFGPLSQALVNMRLPQLENLGFLGGFVTAIITSIAAVGLGLRKLSELADVGGGFTKYPRAIKAGKQLQQDLEIASNVYLLSFELPSEKTVLGLPVGQHVTIKADVNGKSVSRSYTPVSNNTDLGCLKLVIRCYPDGQLTGQYLQKLELGDEVAFRGPKGAMRYKRGLTKRISMVAGGTGITPMYQLIRAICEDDEDTTQVSLIYANRSPEDILLLKELNSFARRYPKNFKVWYMVDKAPAGWKYGEGYVNADVMKRHLYAPNADTKLFLCGPPGMINACKKTAASLGFEVGGAVPKMTDQVFTF</sequence>
<dbReference type="Pfam" id="PF00970">
    <property type="entry name" value="FAD_binding_6"/>
    <property type="match status" value="1"/>
</dbReference>
<dbReference type="Gene3D" id="3.10.120.10">
    <property type="entry name" value="Cytochrome b5-like heme/steroid binding domain"/>
    <property type="match status" value="1"/>
</dbReference>
<dbReference type="InterPro" id="IPR001433">
    <property type="entry name" value="OxRdtase_FAD/NAD-bd"/>
</dbReference>
<reference evidence="17" key="1">
    <citation type="submission" date="2022-07" db="EMBL/GenBank/DDBJ databases">
        <title>Genome Sequence of Xylaria arbuscula.</title>
        <authorList>
            <person name="Buettner E."/>
        </authorList>
    </citation>
    <scope>NUCLEOTIDE SEQUENCE</scope>
    <source>
        <strain evidence="17">VT107</strain>
    </source>
</reference>
<dbReference type="InterPro" id="IPR008333">
    <property type="entry name" value="Cbr1-like_FAD-bd_dom"/>
</dbReference>
<keyword evidence="9" id="KW-0560">Oxidoreductase</keyword>
<feature type="domain" description="Cytochrome b5 heme-binding" evidence="15">
    <location>
        <begin position="1"/>
        <end position="77"/>
    </location>
</feature>
<evidence type="ECO:0000256" key="4">
    <source>
        <dbReference type="ARBA" id="ARBA00022617"/>
    </source>
</evidence>
<comment type="similarity">
    <text evidence="3">Belongs to the flavoprotein pyridine nucleotide cytochrome reductase family.</text>
</comment>
<protein>
    <recommendedName>
        <fullName evidence="19">Cytochrome b5 reductase</fullName>
    </recommendedName>
</protein>
<dbReference type="PRINTS" id="PR00371">
    <property type="entry name" value="FPNCR"/>
</dbReference>
<evidence type="ECO:0000256" key="6">
    <source>
        <dbReference type="ARBA" id="ARBA00022692"/>
    </source>
</evidence>
<gene>
    <name evidence="17" type="ORF">NPX13_g2846</name>
</gene>
<comment type="cofactor">
    <cofactor evidence="1 13">
        <name>FAD</name>
        <dbReference type="ChEBI" id="CHEBI:57692"/>
    </cofactor>
</comment>
<evidence type="ECO:0000256" key="9">
    <source>
        <dbReference type="ARBA" id="ARBA00023002"/>
    </source>
</evidence>
<dbReference type="InterPro" id="IPR017938">
    <property type="entry name" value="Riboflavin_synthase-like_b-brl"/>
</dbReference>
<keyword evidence="11" id="KW-0520">NAD</keyword>
<dbReference type="Pfam" id="PF00175">
    <property type="entry name" value="NAD_binding_1"/>
    <property type="match status" value="1"/>
</dbReference>
<keyword evidence="6 14" id="KW-0812">Transmembrane</keyword>
<dbReference type="Gene3D" id="2.40.30.10">
    <property type="entry name" value="Translation factors"/>
    <property type="match status" value="1"/>
</dbReference>
<evidence type="ECO:0000256" key="2">
    <source>
        <dbReference type="ARBA" id="ARBA00004572"/>
    </source>
</evidence>
<dbReference type="GO" id="GO:0046872">
    <property type="term" value="F:metal ion binding"/>
    <property type="evidence" value="ECO:0007669"/>
    <property type="project" value="UniProtKB-KW"/>
</dbReference>
<evidence type="ECO:0000256" key="11">
    <source>
        <dbReference type="ARBA" id="ARBA00023027"/>
    </source>
</evidence>
<proteinExistence type="inferred from homology"/>
<dbReference type="CDD" id="cd06183">
    <property type="entry name" value="cyt_b5_reduct_like"/>
    <property type="match status" value="1"/>
</dbReference>
<keyword evidence="7" id="KW-0479">Metal-binding</keyword>
<evidence type="ECO:0000256" key="14">
    <source>
        <dbReference type="SAM" id="Phobius"/>
    </source>
</evidence>
<dbReference type="GO" id="GO:0005783">
    <property type="term" value="C:endoplasmic reticulum"/>
    <property type="evidence" value="ECO:0007669"/>
    <property type="project" value="TreeGrafter"/>
</dbReference>
<dbReference type="SUPFAM" id="SSF63380">
    <property type="entry name" value="Riboflavin synthase domain-like"/>
    <property type="match status" value="1"/>
</dbReference>
<keyword evidence="14" id="KW-1133">Transmembrane helix</keyword>
<feature type="transmembrane region" description="Helical" evidence="14">
    <location>
        <begin position="106"/>
        <end position="125"/>
    </location>
</feature>
<comment type="subcellular location">
    <subcellularLocation>
        <location evidence="2">Mitochondrion outer membrane</location>
        <topology evidence="2">Single-pass membrane protein</topology>
    </subcellularLocation>
</comment>
<feature type="binding site" evidence="13">
    <location>
        <position position="256"/>
    </location>
    <ligand>
        <name>FAD</name>
        <dbReference type="ChEBI" id="CHEBI:57692"/>
    </ligand>
</feature>
<keyword evidence="12 14" id="KW-0472">Membrane</keyword>
<name>A0A9W8TPY9_9PEZI</name>
<dbReference type="InterPro" id="IPR036400">
    <property type="entry name" value="Cyt_B5-like_heme/steroid_sf"/>
</dbReference>
<organism evidence="17 18">
    <name type="scientific">Xylaria arbuscula</name>
    <dbReference type="NCBI Taxonomy" id="114810"/>
    <lineage>
        <taxon>Eukaryota</taxon>
        <taxon>Fungi</taxon>
        <taxon>Dikarya</taxon>
        <taxon>Ascomycota</taxon>
        <taxon>Pezizomycotina</taxon>
        <taxon>Sordariomycetes</taxon>
        <taxon>Xylariomycetidae</taxon>
        <taxon>Xylariales</taxon>
        <taxon>Xylariaceae</taxon>
        <taxon>Xylaria</taxon>
    </lineage>
</organism>
<evidence type="ECO:0000256" key="8">
    <source>
        <dbReference type="ARBA" id="ARBA00022827"/>
    </source>
</evidence>
<dbReference type="InterPro" id="IPR017927">
    <property type="entry name" value="FAD-bd_FR_type"/>
</dbReference>
<keyword evidence="4" id="KW-0349">Heme</keyword>
<feature type="binding site" evidence="13">
    <location>
        <position position="325"/>
    </location>
    <ligand>
        <name>FAD</name>
        <dbReference type="ChEBI" id="CHEBI:57692"/>
    </ligand>
</feature>
<dbReference type="InterPro" id="IPR001709">
    <property type="entry name" value="Flavoprot_Pyr_Nucl_cyt_Rdtase"/>
</dbReference>